<proteinExistence type="predicted"/>
<dbReference type="AlphaFoldDB" id="A0A409XZ43"/>
<feature type="region of interest" description="Disordered" evidence="2">
    <location>
        <begin position="219"/>
        <end position="245"/>
    </location>
</feature>
<evidence type="ECO:0000256" key="2">
    <source>
        <dbReference type="SAM" id="MobiDB-lite"/>
    </source>
</evidence>
<reference evidence="3 4" key="1">
    <citation type="journal article" date="2018" name="Evol. Lett.">
        <title>Horizontal gene cluster transfer increased hallucinogenic mushroom diversity.</title>
        <authorList>
            <person name="Reynolds H.T."/>
            <person name="Vijayakumar V."/>
            <person name="Gluck-Thaler E."/>
            <person name="Korotkin H.B."/>
            <person name="Matheny P.B."/>
            <person name="Slot J.C."/>
        </authorList>
    </citation>
    <scope>NUCLEOTIDE SEQUENCE [LARGE SCALE GENOMIC DNA]</scope>
    <source>
        <strain evidence="3 4">SRW20</strain>
    </source>
</reference>
<feature type="region of interest" description="Disordered" evidence="2">
    <location>
        <begin position="271"/>
        <end position="296"/>
    </location>
</feature>
<feature type="region of interest" description="Disordered" evidence="2">
    <location>
        <begin position="544"/>
        <end position="625"/>
    </location>
</feature>
<feature type="compositionally biased region" description="Basic and acidic residues" evidence="2">
    <location>
        <begin position="571"/>
        <end position="580"/>
    </location>
</feature>
<organism evidence="3 4">
    <name type="scientific">Gymnopilus dilepis</name>
    <dbReference type="NCBI Taxonomy" id="231916"/>
    <lineage>
        <taxon>Eukaryota</taxon>
        <taxon>Fungi</taxon>
        <taxon>Dikarya</taxon>
        <taxon>Basidiomycota</taxon>
        <taxon>Agaricomycotina</taxon>
        <taxon>Agaricomycetes</taxon>
        <taxon>Agaricomycetidae</taxon>
        <taxon>Agaricales</taxon>
        <taxon>Agaricineae</taxon>
        <taxon>Hymenogastraceae</taxon>
        <taxon>Gymnopilus</taxon>
    </lineage>
</organism>
<protein>
    <submittedName>
        <fullName evidence="3">Uncharacterized protein</fullName>
    </submittedName>
</protein>
<feature type="compositionally biased region" description="Polar residues" evidence="2">
    <location>
        <begin position="231"/>
        <end position="242"/>
    </location>
</feature>
<comment type="caution">
    <text evidence="3">The sequence shown here is derived from an EMBL/GenBank/DDBJ whole genome shotgun (WGS) entry which is preliminary data.</text>
</comment>
<dbReference type="Proteomes" id="UP000284706">
    <property type="component" value="Unassembled WGS sequence"/>
</dbReference>
<feature type="compositionally biased region" description="Polar residues" evidence="2">
    <location>
        <begin position="433"/>
        <end position="444"/>
    </location>
</feature>
<keyword evidence="1" id="KW-0175">Coiled coil</keyword>
<feature type="compositionally biased region" description="Polar residues" evidence="2">
    <location>
        <begin position="456"/>
        <end position="466"/>
    </location>
</feature>
<evidence type="ECO:0000313" key="3">
    <source>
        <dbReference type="EMBL" id="PPQ95983.1"/>
    </source>
</evidence>
<dbReference type="InParanoid" id="A0A409XZ43"/>
<evidence type="ECO:0000313" key="4">
    <source>
        <dbReference type="Proteomes" id="UP000284706"/>
    </source>
</evidence>
<feature type="compositionally biased region" description="Basic and acidic residues" evidence="2">
    <location>
        <begin position="272"/>
        <end position="288"/>
    </location>
</feature>
<accession>A0A409XZ43</accession>
<sequence>MSHFASGQLPSLIDLALAEEREFRTALRQALDGPGTWAREYKVIGNRLFNLLRTFDLLEVRGDFLMDHIGDLFEEALKLGYPPEFYEMREIMQRFDLDTPTGQSTSLVAGPFEVQASLRSTRETASSSTTSEVQASASASALRANNLPQASFHGASVLPASSSALTTEGLVNGNTFGDTVTHSLNSKMASLSVVNHARLPKEGGTKINEQRQSARFDAEVIGKGKDPQVAAGSQSNRKTTGEPNRMPVRLQTLHAASESVPGDVGNSDLEAEERAVHKVSPPEDDRRASKLPSIHGRGRSVPCFHVMDERLSGSPVKQTAKPSVYNVNNDNGIRSSISDNSDKGKDFIHFLRNSALLHMLSDVARCLKAIAQENHDLRKDVAELKERINVVLDKSEASNATLVKHMHEMVEGALHLAVEAAILAVGEGSTVHPVSQSQQANREQSGGPLSGSSGGAQTMSHMNNNGMAPFDALPTPPVSKKITVDVGVQHSMADVDVQYHSSIARVDVGTQHPFIMQGPIMLSTKAPSAASLLVGSGFQKPSGQFSYQHPLSPIPPASPASSLTTLPDQYNSDRERDHTPALHNTRGAAKRKGPILASMQQPSKRARMYKPIGRHLAQSTEGSWS</sequence>
<evidence type="ECO:0000256" key="1">
    <source>
        <dbReference type="SAM" id="Coils"/>
    </source>
</evidence>
<name>A0A409XZ43_9AGAR</name>
<keyword evidence="4" id="KW-1185">Reference proteome</keyword>
<dbReference type="EMBL" id="NHYE01001401">
    <property type="protein sequence ID" value="PPQ95983.1"/>
    <property type="molecule type" value="Genomic_DNA"/>
</dbReference>
<feature type="region of interest" description="Disordered" evidence="2">
    <location>
        <begin position="433"/>
        <end position="474"/>
    </location>
</feature>
<gene>
    <name evidence="3" type="ORF">CVT26_016199</name>
</gene>
<feature type="coiled-coil region" evidence="1">
    <location>
        <begin position="367"/>
        <end position="394"/>
    </location>
</feature>